<proteinExistence type="predicted"/>
<organism evidence="1">
    <name type="scientific">Singulisphaera sp. Ch08</name>
    <dbReference type="NCBI Taxonomy" id="3120278"/>
    <lineage>
        <taxon>Bacteria</taxon>
        <taxon>Pseudomonadati</taxon>
        <taxon>Planctomycetota</taxon>
        <taxon>Planctomycetia</taxon>
        <taxon>Isosphaerales</taxon>
        <taxon>Isosphaeraceae</taxon>
        <taxon>Singulisphaera</taxon>
    </lineage>
</organism>
<dbReference type="AlphaFoldDB" id="A0AAU7CLE2"/>
<accession>A0AAU7CLE2</accession>
<dbReference type="RefSeq" id="WP_406699113.1">
    <property type="nucleotide sequence ID" value="NZ_CP155447.1"/>
</dbReference>
<reference evidence="1" key="1">
    <citation type="submission" date="2024-05" db="EMBL/GenBank/DDBJ databases">
        <title>Planctomycetes of the genus Singulisphaera possess chitinolytic capabilities.</title>
        <authorList>
            <person name="Ivanova A."/>
        </authorList>
    </citation>
    <scope>NUCLEOTIDE SEQUENCE</scope>
    <source>
        <strain evidence="1">Ch08T</strain>
    </source>
</reference>
<evidence type="ECO:0000313" key="1">
    <source>
        <dbReference type="EMBL" id="XBH06263.1"/>
    </source>
</evidence>
<gene>
    <name evidence="1" type="ORF">V5E97_09560</name>
</gene>
<protein>
    <submittedName>
        <fullName evidence="1">Uncharacterized protein</fullName>
    </submittedName>
</protein>
<name>A0AAU7CLE2_9BACT</name>
<dbReference type="EMBL" id="CP155447">
    <property type="protein sequence ID" value="XBH06263.1"/>
    <property type="molecule type" value="Genomic_DNA"/>
</dbReference>
<sequence>MLATYDATWSPDRVIGDLTEACRQQIYGGQDLAVWRDGYLLAIVRQVPDRGPTVTAFG</sequence>